<evidence type="ECO:0000256" key="4">
    <source>
        <dbReference type="ARBA" id="ARBA00022598"/>
    </source>
</evidence>
<evidence type="ECO:0000256" key="3">
    <source>
        <dbReference type="ARBA" id="ARBA00007423"/>
    </source>
</evidence>
<evidence type="ECO:0000256" key="1">
    <source>
        <dbReference type="ARBA" id="ARBA00004686"/>
    </source>
</evidence>
<dbReference type="SUPFAM" id="SSF55326">
    <property type="entry name" value="PurM N-terminal domain-like"/>
    <property type="match status" value="1"/>
</dbReference>
<dbReference type="EMBL" id="CAEZTL010000009">
    <property type="protein sequence ID" value="CAB4562482.1"/>
    <property type="molecule type" value="Genomic_DNA"/>
</dbReference>
<keyword evidence="10" id="KW-0511">Multifunctional enzyme</keyword>
<dbReference type="AlphaFoldDB" id="A0A6J6DEN7"/>
<dbReference type="PROSITE" id="PS00184">
    <property type="entry name" value="GARS"/>
    <property type="match status" value="1"/>
</dbReference>
<protein>
    <submittedName>
        <fullName evidence="12">Unannotated protein</fullName>
    </submittedName>
</protein>
<dbReference type="HAMAP" id="MF_00741">
    <property type="entry name" value="AIRS"/>
    <property type="match status" value="1"/>
</dbReference>
<dbReference type="SMART" id="SM01210">
    <property type="entry name" value="GARS_C"/>
    <property type="match status" value="1"/>
</dbReference>
<dbReference type="NCBIfam" id="TIGR00878">
    <property type="entry name" value="purM"/>
    <property type="match status" value="1"/>
</dbReference>
<dbReference type="InterPro" id="IPR020561">
    <property type="entry name" value="PRibGlycinamid_synth_ATP-grasp"/>
</dbReference>
<dbReference type="NCBIfam" id="TIGR00877">
    <property type="entry name" value="purD"/>
    <property type="match status" value="1"/>
</dbReference>
<reference evidence="12" key="1">
    <citation type="submission" date="2020-05" db="EMBL/GenBank/DDBJ databases">
        <authorList>
            <person name="Chiriac C."/>
            <person name="Salcher M."/>
            <person name="Ghai R."/>
            <person name="Kavagutti S V."/>
        </authorList>
    </citation>
    <scope>NUCLEOTIDE SEQUENCE</scope>
</reference>
<dbReference type="Pfam" id="PF00586">
    <property type="entry name" value="AIRS"/>
    <property type="match status" value="1"/>
</dbReference>
<evidence type="ECO:0000256" key="9">
    <source>
        <dbReference type="ARBA" id="ARBA00023211"/>
    </source>
</evidence>
<dbReference type="InterPro" id="IPR010918">
    <property type="entry name" value="PurM-like_C_dom"/>
</dbReference>
<dbReference type="GO" id="GO:0046084">
    <property type="term" value="P:adenine biosynthetic process"/>
    <property type="evidence" value="ECO:0007669"/>
    <property type="project" value="TreeGrafter"/>
</dbReference>
<keyword evidence="6" id="KW-0547">Nucleotide-binding</keyword>
<dbReference type="InterPro" id="IPR036921">
    <property type="entry name" value="PurM-like_N_sf"/>
</dbReference>
<dbReference type="SUPFAM" id="SSF56042">
    <property type="entry name" value="PurM C-terminal domain-like"/>
    <property type="match status" value="1"/>
</dbReference>
<organism evidence="12">
    <name type="scientific">freshwater metagenome</name>
    <dbReference type="NCBI Taxonomy" id="449393"/>
    <lineage>
        <taxon>unclassified sequences</taxon>
        <taxon>metagenomes</taxon>
        <taxon>ecological metagenomes</taxon>
    </lineage>
</organism>
<dbReference type="SUPFAM" id="SSF51246">
    <property type="entry name" value="Rudiment single hybrid motif"/>
    <property type="match status" value="1"/>
</dbReference>
<dbReference type="InterPro" id="IPR037123">
    <property type="entry name" value="PRibGlycinamide_synth_C_sf"/>
</dbReference>
<dbReference type="InterPro" id="IPR000115">
    <property type="entry name" value="PRibGlycinamide_synth"/>
</dbReference>
<dbReference type="Pfam" id="PF02844">
    <property type="entry name" value="GARS_N"/>
    <property type="match status" value="1"/>
</dbReference>
<evidence type="ECO:0000313" key="12">
    <source>
        <dbReference type="EMBL" id="CAB4562482.1"/>
    </source>
</evidence>
<dbReference type="InterPro" id="IPR013815">
    <property type="entry name" value="ATP_grasp_subdomain_1"/>
</dbReference>
<dbReference type="GO" id="GO:0046872">
    <property type="term" value="F:metal ion binding"/>
    <property type="evidence" value="ECO:0007669"/>
    <property type="project" value="UniProtKB-KW"/>
</dbReference>
<dbReference type="PANTHER" id="PTHR10520">
    <property type="entry name" value="TRIFUNCTIONAL PURINE BIOSYNTHETIC PROTEIN ADENOSINE-3-RELATED"/>
    <property type="match status" value="1"/>
</dbReference>
<dbReference type="InterPro" id="IPR004733">
    <property type="entry name" value="PurM_cligase"/>
</dbReference>
<dbReference type="InterPro" id="IPR016188">
    <property type="entry name" value="PurM-like_N"/>
</dbReference>
<comment type="similarity">
    <text evidence="3">In the N-terminal section; belongs to the GARS family.</text>
</comment>
<dbReference type="Gene3D" id="3.30.1330.10">
    <property type="entry name" value="PurM-like, N-terminal domain"/>
    <property type="match status" value="1"/>
</dbReference>
<dbReference type="InterPro" id="IPR020562">
    <property type="entry name" value="PRibGlycinamide_synth_N"/>
</dbReference>
<keyword evidence="8" id="KW-0067">ATP-binding</keyword>
<evidence type="ECO:0000256" key="6">
    <source>
        <dbReference type="ARBA" id="ARBA00022741"/>
    </source>
</evidence>
<comment type="pathway">
    <text evidence="2">Purine metabolism; IMP biosynthesis via de novo pathway; N(1)-(5-phospho-D-ribosyl)glycinamide from 5-phospho-alpha-D-ribose 1-diphosphate: step 2/2.</text>
</comment>
<dbReference type="InterPro" id="IPR036676">
    <property type="entry name" value="PurM-like_C_sf"/>
</dbReference>
<dbReference type="InterPro" id="IPR020560">
    <property type="entry name" value="PRibGlycinamide_synth_C-dom"/>
</dbReference>
<dbReference type="Pfam" id="PF02843">
    <property type="entry name" value="GARS_C"/>
    <property type="match status" value="1"/>
</dbReference>
<dbReference type="HAMAP" id="MF_00138">
    <property type="entry name" value="GARS"/>
    <property type="match status" value="1"/>
</dbReference>
<dbReference type="Pfam" id="PF02769">
    <property type="entry name" value="AIRS_C"/>
    <property type="match status" value="1"/>
</dbReference>
<dbReference type="PANTHER" id="PTHR10520:SF12">
    <property type="entry name" value="TRIFUNCTIONAL PURINE BIOSYNTHETIC PROTEIN ADENOSINE-3"/>
    <property type="match status" value="1"/>
</dbReference>
<dbReference type="InterPro" id="IPR016185">
    <property type="entry name" value="PreATP-grasp_dom_sf"/>
</dbReference>
<evidence type="ECO:0000256" key="7">
    <source>
        <dbReference type="ARBA" id="ARBA00022755"/>
    </source>
</evidence>
<dbReference type="Gene3D" id="3.30.1490.20">
    <property type="entry name" value="ATP-grasp fold, A domain"/>
    <property type="match status" value="1"/>
</dbReference>
<dbReference type="GO" id="GO:0005524">
    <property type="term" value="F:ATP binding"/>
    <property type="evidence" value="ECO:0007669"/>
    <property type="project" value="UniProtKB-KW"/>
</dbReference>
<dbReference type="UniPathway" id="UPA00074">
    <property type="reaction ID" value="UER00125"/>
</dbReference>
<proteinExistence type="inferred from homology"/>
<dbReference type="InterPro" id="IPR020559">
    <property type="entry name" value="PRibGlycinamide_synth_CS"/>
</dbReference>
<keyword evidence="5" id="KW-0479">Metal-binding</keyword>
<dbReference type="PROSITE" id="PS50975">
    <property type="entry name" value="ATP_GRASP"/>
    <property type="match status" value="1"/>
</dbReference>
<dbReference type="SUPFAM" id="SSF52440">
    <property type="entry name" value="PreATP-grasp domain"/>
    <property type="match status" value="1"/>
</dbReference>
<dbReference type="Gene3D" id="3.40.50.20">
    <property type="match status" value="1"/>
</dbReference>
<dbReference type="Gene3D" id="3.90.600.10">
    <property type="entry name" value="Phosphoribosylglycinamide synthetase, C-terminal domain"/>
    <property type="match status" value="1"/>
</dbReference>
<evidence type="ECO:0000259" key="11">
    <source>
        <dbReference type="PROSITE" id="PS50975"/>
    </source>
</evidence>
<keyword evidence="9" id="KW-0464">Manganese</keyword>
<accession>A0A6J6DEN7</accession>
<dbReference type="InterPro" id="IPR011054">
    <property type="entry name" value="Rudment_hybrid_motif"/>
</dbReference>
<dbReference type="GO" id="GO:0005829">
    <property type="term" value="C:cytosol"/>
    <property type="evidence" value="ECO:0007669"/>
    <property type="project" value="TreeGrafter"/>
</dbReference>
<dbReference type="Gene3D" id="3.90.650.10">
    <property type="entry name" value="PurM-like C-terminal domain"/>
    <property type="match status" value="1"/>
</dbReference>
<dbReference type="SUPFAM" id="SSF56059">
    <property type="entry name" value="Glutathione synthetase ATP-binding domain-like"/>
    <property type="match status" value="1"/>
</dbReference>
<comment type="pathway">
    <text evidence="1">Purine metabolism; IMP biosynthesis via de novo pathway; 5-amino-1-(5-phospho-D-ribosyl)imidazole from N(2)-formyl-N(1)-(5-phospho-D-ribosyl)glycinamide: step 2/2.</text>
</comment>
<evidence type="ECO:0000256" key="2">
    <source>
        <dbReference type="ARBA" id="ARBA00005174"/>
    </source>
</evidence>
<dbReference type="InterPro" id="IPR011761">
    <property type="entry name" value="ATP-grasp"/>
</dbReference>
<dbReference type="Gene3D" id="3.30.470.20">
    <property type="entry name" value="ATP-grasp fold, B domain"/>
    <property type="match status" value="1"/>
</dbReference>
<dbReference type="SMART" id="SM01209">
    <property type="entry name" value="GARS_A"/>
    <property type="match status" value="1"/>
</dbReference>
<evidence type="ECO:0000256" key="8">
    <source>
        <dbReference type="ARBA" id="ARBA00022840"/>
    </source>
</evidence>
<feature type="domain" description="ATP-grasp" evidence="11">
    <location>
        <begin position="109"/>
        <end position="308"/>
    </location>
</feature>
<dbReference type="GO" id="GO:0006189">
    <property type="term" value="P:'de novo' IMP biosynthetic process"/>
    <property type="evidence" value="ECO:0007669"/>
    <property type="project" value="UniProtKB-UniPathway"/>
</dbReference>
<dbReference type="CDD" id="cd02196">
    <property type="entry name" value="PurM"/>
    <property type="match status" value="1"/>
</dbReference>
<gene>
    <name evidence="12" type="ORF">UFOPK1683_00201</name>
</gene>
<keyword evidence="7" id="KW-0658">Purine biosynthesis</keyword>
<name>A0A6J6DEN7_9ZZZZ</name>
<sequence length="753" mass="78741">MTNGLNILVVGSGAREHALASKISESPRCANLHVTPGNAGTPGTRHTVSATDINGIIALCNTNRVSLVVVGPEAPLAAGIVDALLAAGIAAFGPTQALARLESDKSYARNIAHTLNMPSPRFASFTQGSEAEALAWWKNFGADIVVKQSGLAGGKGVVVPNSTDETTLAIREAIAVGDIVLEERLTGTECSLIAVSDGKTSVAFPLAQDHKRIGEGDTGLNTGGMGAYAPAPVQLSAEELHGMFITPVINHFAAAGTPFTGTLFAGIMLTSNGPRLLEYNCRFGDPEAQVLLSLLESDLVEMLLACTTGSLKPTHLSIREGSALGVVLASSNYPNTPRTGDTITNLPSTNPMCSVFHGGTEIQSGNLVTAGGRVLTCVGVGATLEEARTHAYSAASRISFDGVQMRRDIAWRAPGATIKSYASTGVDIDEGTRAVDLIKASVAKTATSQVLRGVGAFGGALDVSFLKEFDHPVLVGSTDGVGTKVELAARTGRIRGTGHDIVNHCVNDVLVQRAYPLFFLDYLASSHLNADNVAEVVGGMADACAAAGCVLLGGETAEMPGVYAEGAFDIAGTLIGVAEREQLLPLPTIAAGDVLIGVASNGPHTNGYSYLRKLFAWIPMESQPVPLDRPLVEALLEPHRNYLPVLKDALDTELVKALVHITGGGLPENMPRVLPKGIGANINLGSWPMPPLFQLVSELSTLDTDELYRTLNMGVGMVVIVAPEHVNAVQDSIDETTWIIGELTSDHNKVLLK</sequence>
<dbReference type="GO" id="GO:0004637">
    <property type="term" value="F:phosphoribosylamine-glycine ligase activity"/>
    <property type="evidence" value="ECO:0007669"/>
    <property type="project" value="InterPro"/>
</dbReference>
<evidence type="ECO:0000256" key="5">
    <source>
        <dbReference type="ARBA" id="ARBA00022723"/>
    </source>
</evidence>
<dbReference type="Pfam" id="PF01071">
    <property type="entry name" value="GARS_A"/>
    <property type="match status" value="1"/>
</dbReference>
<dbReference type="GO" id="GO:0004641">
    <property type="term" value="F:phosphoribosylformylglycinamidine cyclo-ligase activity"/>
    <property type="evidence" value="ECO:0007669"/>
    <property type="project" value="InterPro"/>
</dbReference>
<evidence type="ECO:0000256" key="10">
    <source>
        <dbReference type="ARBA" id="ARBA00023268"/>
    </source>
</evidence>
<keyword evidence="4" id="KW-0436">Ligase</keyword>